<evidence type="ECO:0000256" key="3">
    <source>
        <dbReference type="ARBA" id="ARBA00022562"/>
    </source>
</evidence>
<evidence type="ECO:0000256" key="5">
    <source>
        <dbReference type="ARBA" id="ARBA00022632"/>
    </source>
</evidence>
<keyword evidence="6 16" id="KW-0479">Metal-binding</keyword>
<evidence type="ECO:0000256" key="4">
    <source>
        <dbReference type="ARBA" id="ARBA00022581"/>
    </source>
</evidence>
<evidence type="ECO:0000256" key="13">
    <source>
        <dbReference type="ARBA" id="ARBA00023200"/>
    </source>
</evidence>
<feature type="zinc finger region" evidence="16">
    <location>
        <begin position="27"/>
        <end position="63"/>
    </location>
</feature>
<feature type="zinc finger region" evidence="16">
    <location>
        <begin position="100"/>
        <end position="136"/>
    </location>
</feature>
<accession>A0A2D2ALF8</accession>
<keyword evidence="15 16" id="KW-1119">Modulation of host cell apoptosis by virus</keyword>
<evidence type="ECO:0000256" key="9">
    <source>
        <dbReference type="ARBA" id="ARBA00023015"/>
    </source>
</evidence>
<evidence type="ECO:0000256" key="1">
    <source>
        <dbReference type="ARBA" id="ARBA00006346"/>
    </source>
</evidence>
<dbReference type="GO" id="GO:0006351">
    <property type="term" value="P:DNA-templated transcription"/>
    <property type="evidence" value="ECO:0007669"/>
    <property type="project" value="UniProtKB-UniRule"/>
</dbReference>
<dbReference type="InterPro" id="IPR001334">
    <property type="entry name" value="E6"/>
</dbReference>
<evidence type="ECO:0000256" key="12">
    <source>
        <dbReference type="ARBA" id="ARBA00023163"/>
    </source>
</evidence>
<evidence type="ECO:0000256" key="17">
    <source>
        <dbReference type="RuleBase" id="RU363123"/>
    </source>
</evidence>
<dbReference type="GO" id="GO:0006355">
    <property type="term" value="P:regulation of DNA-templated transcription"/>
    <property type="evidence" value="ECO:0007669"/>
    <property type="project" value="UniProtKB-UniRule"/>
</dbReference>
<evidence type="ECO:0000256" key="14">
    <source>
        <dbReference type="ARBA" id="ARBA00023280"/>
    </source>
</evidence>
<keyword evidence="5 16" id="KW-1090">Inhibition of host innate immune response by virus</keyword>
<reference evidence="18" key="1">
    <citation type="journal article" date="2018" name="MSphere">
        <title>Metagenomic Discovery of 83 New Human Papillomavirus Types in Patients with Immunodeficiency.</title>
        <authorList>
            <person name="Pastrana D.V."/>
            <person name="Peretti A."/>
            <person name="Welch N.L."/>
            <person name="Borgogna C."/>
            <person name="Olivero C."/>
            <person name="Badolato R."/>
            <person name="Notarangelo L.D."/>
            <person name="Gariglio M."/>
            <person name="FitzGerald P.C."/>
            <person name="McIntosh C.E."/>
            <person name="Reeves J."/>
            <person name="Starrett G.J."/>
            <person name="Bliskovsky V."/>
            <person name="Velez D."/>
            <person name="Brownell I."/>
            <person name="Yarchoan R."/>
            <person name="Wyvill K.M."/>
            <person name="Uldrick T.S."/>
            <person name="Maldarelli F."/>
            <person name="Lisco A."/>
            <person name="Sereti I."/>
            <person name="Gonzalez C.M."/>
            <person name="Androphy E.J."/>
            <person name="McBride A.A."/>
            <person name="Van Doorslaer K."/>
            <person name="Garcia F."/>
            <person name="Dvoretzky I."/>
            <person name="Liu J.S."/>
            <person name="Han J."/>
            <person name="Murphy P.M."/>
            <person name="McDermott D.H."/>
            <person name="Buck C.B."/>
        </authorList>
    </citation>
    <scope>NUCLEOTIDE SEQUENCE</scope>
    <source>
        <strain evidence="18">Gamma08_w20c01b</strain>
    </source>
</reference>
<dbReference type="Gene3D" id="3.30.240.40">
    <property type="entry name" value="E6 early regulatory protein"/>
    <property type="match status" value="2"/>
</dbReference>
<dbReference type="InterPro" id="IPR038575">
    <property type="entry name" value="E6_sf"/>
</dbReference>
<evidence type="ECO:0000313" key="18">
    <source>
        <dbReference type="EMBL" id="ATQ38296.1"/>
    </source>
</evidence>
<evidence type="ECO:0000256" key="11">
    <source>
        <dbReference type="ARBA" id="ARBA00023159"/>
    </source>
</evidence>
<keyword evidence="14 16" id="KW-0899">Viral immunoevasion</keyword>
<keyword evidence="11 16" id="KW-0010">Activator</keyword>
<dbReference type="GO" id="GO:0003677">
    <property type="term" value="F:DNA binding"/>
    <property type="evidence" value="ECO:0007669"/>
    <property type="project" value="UniProtKB-UniRule"/>
</dbReference>
<keyword evidence="9 16" id="KW-0805">Transcription regulation</keyword>
<dbReference type="GO" id="GO:0042025">
    <property type="term" value="C:host cell nucleus"/>
    <property type="evidence" value="ECO:0007669"/>
    <property type="project" value="UniProtKB-SubCell"/>
</dbReference>
<dbReference type="GO" id="GO:0008270">
    <property type="term" value="F:zinc ion binding"/>
    <property type="evidence" value="ECO:0007669"/>
    <property type="project" value="UniProtKB-KW"/>
</dbReference>
<keyword evidence="8 16" id="KW-0862">Zinc</keyword>
<keyword evidence="3 16" id="KW-1048">Host nucleus</keyword>
<name>A0A2D2ALF8_9PAPI</name>
<evidence type="ECO:0000256" key="10">
    <source>
        <dbReference type="ARBA" id="ARBA00023125"/>
    </source>
</evidence>
<sequence>MEPYFPTHLDDFCKHFKLSLFDVSLQCIFCGFFLDTQQLASFYRKRLSLVWRNNICFACCIQCTRVSARHEFERYLRCSVSSALIQDVLKKPLNEIIIRCHGCMKLLDLVEKVDTVCRGDNFYLVRNGWKGLCRECTPK</sequence>
<evidence type="ECO:0000256" key="6">
    <source>
        <dbReference type="ARBA" id="ARBA00022723"/>
    </source>
</evidence>
<evidence type="ECO:0000256" key="15">
    <source>
        <dbReference type="ARBA" id="ARBA00023323"/>
    </source>
</evidence>
<dbReference type="GO" id="GO:0052150">
    <property type="term" value="P:symbiont-mediated perturbation of host apoptosis"/>
    <property type="evidence" value="ECO:0007669"/>
    <property type="project" value="UniProtKB-KW"/>
</dbReference>
<dbReference type="GO" id="GO:0039502">
    <property type="term" value="P:symbiont-mediated suppression of host type I interferon-mediated signaling pathway"/>
    <property type="evidence" value="ECO:0007669"/>
    <property type="project" value="UniProtKB-UniRule"/>
</dbReference>
<keyword evidence="13 16" id="KW-1035">Host cytoplasm</keyword>
<dbReference type="HAMAP" id="MF_04006">
    <property type="entry name" value="HPV_E6"/>
    <property type="match status" value="1"/>
</dbReference>
<gene>
    <name evidence="16 18" type="primary">E6</name>
</gene>
<comment type="similarity">
    <text evidence="1 16 17">Belongs to the papillomaviridae E6 protein family.</text>
</comment>
<keyword evidence="10 16" id="KW-0238">DNA-binding</keyword>
<dbReference type="Proteomes" id="UP000290056">
    <property type="component" value="Segment"/>
</dbReference>
<comment type="function">
    <text evidence="16">Plays a major role in the induction and maintenance of cellular transformation. E6 associates with host UBE3A/E6-AP ubiquitin-protein ligase and modulates its activity. Protects host keratinocytes from apoptosis by mediating the degradation of host BAK1. May also inhibit host immune response.</text>
</comment>
<comment type="subcellular location">
    <subcellularLocation>
        <location evidence="16 17">Host cytoplasm</location>
    </subcellularLocation>
    <subcellularLocation>
        <location evidence="16 17">Host nucleus</location>
    </subcellularLocation>
</comment>
<evidence type="ECO:0000256" key="2">
    <source>
        <dbReference type="ARBA" id="ARBA00022518"/>
    </source>
</evidence>
<comment type="subunit">
    <text evidence="16">Forms homodimers. Interacts with ubiquitin-protein ligase UBE3A/E6-AP; this interaction stimulates UBE3A ubiquitin activity. Interacts with host BAK1.</text>
</comment>
<dbReference type="Pfam" id="PF00518">
    <property type="entry name" value="E6"/>
    <property type="match status" value="1"/>
</dbReference>
<keyword evidence="2 16" id="KW-0244">Early protein</keyword>
<comment type="caution">
    <text evidence="16">Lacks conserved residue(s) required for the propagation of feature annotation.</text>
</comment>
<dbReference type="GO" id="GO:0039648">
    <property type="term" value="P:symbiont-mediated perturbation of host ubiquitin-like protein modification"/>
    <property type="evidence" value="ECO:0007669"/>
    <property type="project" value="UniProtKB-UniRule"/>
</dbReference>
<keyword evidence="7 16" id="KW-0863">Zinc-finger</keyword>
<keyword evidence="12 16" id="KW-0804">Transcription</keyword>
<dbReference type="GO" id="GO:0052170">
    <property type="term" value="P:symbiont-mediated suppression of host innate immune response"/>
    <property type="evidence" value="ECO:0007669"/>
    <property type="project" value="UniProtKB-KW"/>
</dbReference>
<proteinExistence type="inferred from homology"/>
<dbReference type="EMBL" id="MF588708">
    <property type="protein sequence ID" value="ATQ38296.1"/>
    <property type="molecule type" value="Genomic_DNA"/>
</dbReference>
<keyword evidence="4 16" id="KW-0945">Host-virus interaction</keyword>
<dbReference type="SUPFAM" id="SSF161229">
    <property type="entry name" value="E6 C-terminal domain-like"/>
    <property type="match status" value="2"/>
</dbReference>
<dbReference type="GO" id="GO:0030430">
    <property type="term" value="C:host cell cytoplasm"/>
    <property type="evidence" value="ECO:0007669"/>
    <property type="project" value="UniProtKB-SubCell"/>
</dbReference>
<organism evidence="18">
    <name type="scientific">Gammapapillomavirus 8</name>
    <dbReference type="NCBI Taxonomy" id="1175850"/>
    <lineage>
        <taxon>Viruses</taxon>
        <taxon>Monodnaviria</taxon>
        <taxon>Shotokuvirae</taxon>
        <taxon>Cossaviricota</taxon>
        <taxon>Papovaviricetes</taxon>
        <taxon>Zurhausenvirales</taxon>
        <taxon>Papillomaviridae</taxon>
        <taxon>Firstpapillomavirinae</taxon>
        <taxon>Gammapapillomavirus</taxon>
    </lineage>
</organism>
<evidence type="ECO:0000256" key="8">
    <source>
        <dbReference type="ARBA" id="ARBA00022833"/>
    </source>
</evidence>
<evidence type="ECO:0000256" key="7">
    <source>
        <dbReference type="ARBA" id="ARBA00022771"/>
    </source>
</evidence>
<evidence type="ECO:0000256" key="16">
    <source>
        <dbReference type="HAMAP-Rule" id="MF_04006"/>
    </source>
</evidence>
<protein>
    <recommendedName>
        <fullName evidence="16 17">Protein E6</fullName>
    </recommendedName>
</protein>